<keyword evidence="3" id="KW-1185">Reference proteome</keyword>
<protein>
    <submittedName>
        <fullName evidence="2">Uncharacterized protein</fullName>
    </submittedName>
</protein>
<comment type="caution">
    <text evidence="2">The sequence shown here is derived from an EMBL/GenBank/DDBJ whole genome shotgun (WGS) entry which is preliminary data.</text>
</comment>
<sequence>MIQRMIRNSTVPQLYDLDNGETIIISDEDIALELLSRFDPTRVKLLMQGGSAVQLFKGLDARQLKVSNDNTRNAAFDFKSVLSEKSFEKTDANRALTDTKAEQKLNKHEMTSKRTPEVRDAKDDSSAVKQTRNKESESVQEELK</sequence>
<name>A0ABQ5KD43_9EUKA</name>
<proteinExistence type="predicted"/>
<dbReference type="Proteomes" id="UP001057375">
    <property type="component" value="Unassembled WGS sequence"/>
</dbReference>
<accession>A0ABQ5KD43</accession>
<feature type="non-terminal residue" evidence="2">
    <location>
        <position position="144"/>
    </location>
</feature>
<reference evidence="2" key="1">
    <citation type="submission" date="2022-03" db="EMBL/GenBank/DDBJ databases">
        <title>Draft genome sequence of Aduncisulcus paluster, a free-living microaerophilic Fornicata.</title>
        <authorList>
            <person name="Yuyama I."/>
            <person name="Kume K."/>
            <person name="Tamura T."/>
            <person name="Inagaki Y."/>
            <person name="Hashimoto T."/>
        </authorList>
    </citation>
    <scope>NUCLEOTIDE SEQUENCE</scope>
    <source>
        <strain evidence="2">NY0171</strain>
    </source>
</reference>
<feature type="region of interest" description="Disordered" evidence="1">
    <location>
        <begin position="89"/>
        <end position="144"/>
    </location>
</feature>
<evidence type="ECO:0000313" key="3">
    <source>
        <dbReference type="Proteomes" id="UP001057375"/>
    </source>
</evidence>
<dbReference type="EMBL" id="BQXS01001308">
    <property type="protein sequence ID" value="GKT30462.1"/>
    <property type="molecule type" value="Genomic_DNA"/>
</dbReference>
<evidence type="ECO:0000313" key="2">
    <source>
        <dbReference type="EMBL" id="GKT30462.1"/>
    </source>
</evidence>
<evidence type="ECO:0000256" key="1">
    <source>
        <dbReference type="SAM" id="MobiDB-lite"/>
    </source>
</evidence>
<gene>
    <name evidence="2" type="ORF">ADUPG1_001517</name>
</gene>
<organism evidence="2 3">
    <name type="scientific">Aduncisulcus paluster</name>
    <dbReference type="NCBI Taxonomy" id="2918883"/>
    <lineage>
        <taxon>Eukaryota</taxon>
        <taxon>Metamonada</taxon>
        <taxon>Carpediemonas-like organisms</taxon>
        <taxon>Aduncisulcus</taxon>
    </lineage>
</organism>